<dbReference type="SUPFAM" id="SSF47598">
    <property type="entry name" value="Ribbon-helix-helix"/>
    <property type="match status" value="1"/>
</dbReference>
<dbReference type="KEGG" id="crw:CROST_008560"/>
<dbReference type="InterPro" id="IPR010985">
    <property type="entry name" value="Ribbon_hlx_hlx"/>
</dbReference>
<dbReference type="CDD" id="cd22231">
    <property type="entry name" value="RHH_NikR_HicB-like"/>
    <property type="match status" value="1"/>
</dbReference>
<gene>
    <name evidence="2" type="ORF">CROST_008560</name>
</gene>
<dbReference type="GO" id="GO:0006355">
    <property type="term" value="P:regulation of DNA-templated transcription"/>
    <property type="evidence" value="ECO:0007669"/>
    <property type="project" value="InterPro"/>
</dbReference>
<dbReference type="STRING" id="84029.CROST_17410"/>
<dbReference type="AlphaFoldDB" id="A0A1S8L8J5"/>
<dbReference type="RefSeq" id="WP_077834314.1">
    <property type="nucleotide sequence ID" value="NZ_CP096983.1"/>
</dbReference>
<proteinExistence type="predicted"/>
<feature type="domain" description="Ribbon-helix-helix protein CopG" evidence="1">
    <location>
        <begin position="5"/>
        <end position="44"/>
    </location>
</feature>
<organism evidence="2 3">
    <name type="scientific">Clostridium felsineum</name>
    <dbReference type="NCBI Taxonomy" id="36839"/>
    <lineage>
        <taxon>Bacteria</taxon>
        <taxon>Bacillati</taxon>
        <taxon>Bacillota</taxon>
        <taxon>Clostridia</taxon>
        <taxon>Eubacteriales</taxon>
        <taxon>Clostridiaceae</taxon>
        <taxon>Clostridium</taxon>
    </lineage>
</organism>
<dbReference type="InterPro" id="IPR002145">
    <property type="entry name" value="CopG"/>
</dbReference>
<keyword evidence="3" id="KW-1185">Reference proteome</keyword>
<dbReference type="InterPro" id="IPR013321">
    <property type="entry name" value="Arc_rbn_hlx_hlx"/>
</dbReference>
<evidence type="ECO:0000313" key="2">
    <source>
        <dbReference type="EMBL" id="URZ10148.1"/>
    </source>
</evidence>
<sequence length="106" mass="12421">MSSSKRLVVSLSEKLYDEFDKALKEDCKKRSEFIREAIILYIEERKKLQQIELIKSGYSEMAEINMEICECGFSSDLEDLNQYEVMLSESDLLDDNSGETRRYILC</sequence>
<evidence type="ECO:0000259" key="1">
    <source>
        <dbReference type="Pfam" id="PF01402"/>
    </source>
</evidence>
<protein>
    <recommendedName>
        <fullName evidence="1">Ribbon-helix-helix protein CopG domain-containing protein</fullName>
    </recommendedName>
</protein>
<dbReference type="EMBL" id="CP096983">
    <property type="protein sequence ID" value="URZ10148.1"/>
    <property type="molecule type" value="Genomic_DNA"/>
</dbReference>
<evidence type="ECO:0000313" key="3">
    <source>
        <dbReference type="Proteomes" id="UP000190951"/>
    </source>
</evidence>
<dbReference type="Proteomes" id="UP000190951">
    <property type="component" value="Chromosome"/>
</dbReference>
<reference evidence="2 3" key="1">
    <citation type="submission" date="2022-04" db="EMBL/GenBank/DDBJ databases">
        <title>Genome sequence of C. roseum typestrain.</title>
        <authorList>
            <person name="Poehlein A."/>
            <person name="Schoch T."/>
            <person name="Duerre P."/>
            <person name="Daniel R."/>
        </authorList>
    </citation>
    <scope>NUCLEOTIDE SEQUENCE [LARGE SCALE GENOMIC DNA]</scope>
    <source>
        <strain evidence="2 3">DSM 7320</strain>
    </source>
</reference>
<accession>A0A1S8L8J5</accession>
<dbReference type="Gene3D" id="1.10.1220.10">
    <property type="entry name" value="Met repressor-like"/>
    <property type="match status" value="1"/>
</dbReference>
<dbReference type="Pfam" id="PF01402">
    <property type="entry name" value="RHH_1"/>
    <property type="match status" value="1"/>
</dbReference>
<name>A0A1S8L8J5_9CLOT</name>